<dbReference type="STRING" id="50990.A0A4Y7PGE4"/>
<reference evidence="1 2" key="1">
    <citation type="submission" date="2018-06" db="EMBL/GenBank/DDBJ databases">
        <title>A transcriptomic atlas of mushroom development highlights an independent origin of complex multicellularity.</title>
        <authorList>
            <consortium name="DOE Joint Genome Institute"/>
            <person name="Krizsan K."/>
            <person name="Almasi E."/>
            <person name="Merenyi Z."/>
            <person name="Sahu N."/>
            <person name="Viragh M."/>
            <person name="Koszo T."/>
            <person name="Mondo S."/>
            <person name="Kiss B."/>
            <person name="Balint B."/>
            <person name="Kues U."/>
            <person name="Barry K."/>
            <person name="Hegedus J.C."/>
            <person name="Henrissat B."/>
            <person name="Johnson J."/>
            <person name="Lipzen A."/>
            <person name="Ohm R."/>
            <person name="Nagy I."/>
            <person name="Pangilinan J."/>
            <person name="Yan J."/>
            <person name="Xiong Y."/>
            <person name="Grigoriev I.V."/>
            <person name="Hibbett D.S."/>
            <person name="Nagy L.G."/>
        </authorList>
    </citation>
    <scope>NUCLEOTIDE SEQUENCE [LARGE SCALE GENOMIC DNA]</scope>
    <source>
        <strain evidence="1 2">SZMC22713</strain>
    </source>
</reference>
<keyword evidence="2" id="KW-1185">Reference proteome</keyword>
<proteinExistence type="predicted"/>
<name>A0A4Y7PGE4_9AGAM</name>
<gene>
    <name evidence="1" type="ORF">BD410DRAFT_734546</name>
</gene>
<evidence type="ECO:0000313" key="1">
    <source>
        <dbReference type="EMBL" id="TDL14128.1"/>
    </source>
</evidence>
<evidence type="ECO:0000313" key="2">
    <source>
        <dbReference type="Proteomes" id="UP000294933"/>
    </source>
</evidence>
<dbReference type="Proteomes" id="UP000294933">
    <property type="component" value="Unassembled WGS sequence"/>
</dbReference>
<dbReference type="OrthoDB" id="391988at2759"/>
<accession>A0A4Y7PGE4</accession>
<dbReference type="EMBL" id="ML170386">
    <property type="protein sequence ID" value="TDL14128.1"/>
    <property type="molecule type" value="Genomic_DNA"/>
</dbReference>
<feature type="non-terminal residue" evidence="1">
    <location>
        <position position="1"/>
    </location>
</feature>
<dbReference type="VEuPathDB" id="FungiDB:BD410DRAFT_734546"/>
<dbReference type="AlphaFoldDB" id="A0A4Y7PGE4"/>
<sequence length="115" mass="13095">PKSLPSQVDDTLGACPRFRIVLSGVGKSSLIANVFNIDEDKIDIAHNRAGDADIEYEYTSPENPRFILHDSMGFEPGSDGNWEKVQNCLRNRQGYDLPRKIHAIWWSPCHPICRW</sequence>
<dbReference type="Gene3D" id="3.40.50.300">
    <property type="entry name" value="P-loop containing nucleotide triphosphate hydrolases"/>
    <property type="match status" value="1"/>
</dbReference>
<dbReference type="InterPro" id="IPR027417">
    <property type="entry name" value="P-loop_NTPase"/>
</dbReference>
<evidence type="ECO:0008006" key="3">
    <source>
        <dbReference type="Google" id="ProtNLM"/>
    </source>
</evidence>
<protein>
    <recommendedName>
        <fullName evidence="3">G domain-containing protein</fullName>
    </recommendedName>
</protein>
<organism evidence="1 2">
    <name type="scientific">Rickenella mellea</name>
    <dbReference type="NCBI Taxonomy" id="50990"/>
    <lineage>
        <taxon>Eukaryota</taxon>
        <taxon>Fungi</taxon>
        <taxon>Dikarya</taxon>
        <taxon>Basidiomycota</taxon>
        <taxon>Agaricomycotina</taxon>
        <taxon>Agaricomycetes</taxon>
        <taxon>Hymenochaetales</taxon>
        <taxon>Rickenellaceae</taxon>
        <taxon>Rickenella</taxon>
    </lineage>
</organism>